<protein>
    <submittedName>
        <fullName evidence="2">Uncharacterized protein</fullName>
    </submittedName>
</protein>
<sequence length="155" mass="17272">MSAGAYSPPLNSIGISAQTTIRLAARPANNPNRRNERHISHAKPTPANANTNHAITYDIDLYPSHYLPCKIIRVDIFLGDDVAIHTDPCTSNFVSIPSNERMPLVQWKTLIQQPVCTSIGQPGKITNRIRIEAHAILNELMPLWIMTTTATLYFK</sequence>
<feature type="region of interest" description="Disordered" evidence="1">
    <location>
        <begin position="27"/>
        <end position="47"/>
    </location>
</feature>
<reference evidence="2" key="1">
    <citation type="submission" date="2018-05" db="EMBL/GenBank/DDBJ databases">
        <authorList>
            <person name="Lanie J.A."/>
            <person name="Ng W.-L."/>
            <person name="Kazmierczak K.M."/>
            <person name="Andrzejewski T.M."/>
            <person name="Davidsen T.M."/>
            <person name="Wayne K.J."/>
            <person name="Tettelin H."/>
            <person name="Glass J.I."/>
            <person name="Rusch D."/>
            <person name="Podicherti R."/>
            <person name="Tsui H.-C.T."/>
            <person name="Winkler M.E."/>
        </authorList>
    </citation>
    <scope>NUCLEOTIDE SEQUENCE</scope>
</reference>
<dbReference type="AlphaFoldDB" id="A0A381Q580"/>
<dbReference type="EMBL" id="UINC01001158">
    <property type="protein sequence ID" value="SUZ72783.1"/>
    <property type="molecule type" value="Genomic_DNA"/>
</dbReference>
<name>A0A381Q580_9ZZZZ</name>
<organism evidence="2">
    <name type="scientific">marine metagenome</name>
    <dbReference type="NCBI Taxonomy" id="408172"/>
    <lineage>
        <taxon>unclassified sequences</taxon>
        <taxon>metagenomes</taxon>
        <taxon>ecological metagenomes</taxon>
    </lineage>
</organism>
<gene>
    <name evidence="2" type="ORF">METZ01_LOCUS25637</name>
</gene>
<evidence type="ECO:0000256" key="1">
    <source>
        <dbReference type="SAM" id="MobiDB-lite"/>
    </source>
</evidence>
<accession>A0A381Q580</accession>
<evidence type="ECO:0000313" key="2">
    <source>
        <dbReference type="EMBL" id="SUZ72783.1"/>
    </source>
</evidence>
<proteinExistence type="predicted"/>